<dbReference type="Pfam" id="PF13302">
    <property type="entry name" value="Acetyltransf_3"/>
    <property type="match status" value="1"/>
</dbReference>
<organism evidence="2 3">
    <name type="scientific">Mucilaginibacter jinjuensis</name>
    <dbReference type="NCBI Taxonomy" id="1176721"/>
    <lineage>
        <taxon>Bacteria</taxon>
        <taxon>Pseudomonadati</taxon>
        <taxon>Bacteroidota</taxon>
        <taxon>Sphingobacteriia</taxon>
        <taxon>Sphingobacteriales</taxon>
        <taxon>Sphingobacteriaceae</taxon>
        <taxon>Mucilaginibacter</taxon>
    </lineage>
</organism>
<dbReference type="EMBL" id="CP117167">
    <property type="protein sequence ID" value="WCT11341.1"/>
    <property type="molecule type" value="Genomic_DNA"/>
</dbReference>
<dbReference type="PANTHER" id="PTHR43792">
    <property type="entry name" value="GNAT FAMILY, PUTATIVE (AFU_ORTHOLOGUE AFUA_3G00765)-RELATED-RELATED"/>
    <property type="match status" value="1"/>
</dbReference>
<dbReference type="SUPFAM" id="SSF55729">
    <property type="entry name" value="Acyl-CoA N-acyltransferases (Nat)"/>
    <property type="match status" value="1"/>
</dbReference>
<evidence type="ECO:0000259" key="1">
    <source>
        <dbReference type="PROSITE" id="PS51186"/>
    </source>
</evidence>
<evidence type="ECO:0000313" key="3">
    <source>
        <dbReference type="Proteomes" id="UP001216139"/>
    </source>
</evidence>
<dbReference type="PROSITE" id="PS51186">
    <property type="entry name" value="GNAT"/>
    <property type="match status" value="1"/>
</dbReference>
<evidence type="ECO:0000313" key="2">
    <source>
        <dbReference type="EMBL" id="WCT11341.1"/>
    </source>
</evidence>
<dbReference type="Proteomes" id="UP001216139">
    <property type="component" value="Chromosome"/>
</dbReference>
<sequence>MNINLHPFPILTTERLTLRKLNEKDADAIFRLRSDNIVNAYLDREPAASIQDAKNFIQKIESILQNQQGVYWAIALNTNDTLIGTICYYNFDLENNVAEIGYELSPVYHGQGIMQEAIEKVIRYGFEVMQLNSITAFPRMDNENSIKLLKRNRFELDEAVEDNYAVYVLKRA</sequence>
<protein>
    <submittedName>
        <fullName evidence="2">GNAT family N-acetyltransferase</fullName>
    </submittedName>
</protein>
<keyword evidence="3" id="KW-1185">Reference proteome</keyword>
<accession>A0ABY7T4P3</accession>
<name>A0ABY7T4P3_9SPHI</name>
<feature type="domain" description="N-acetyltransferase" evidence="1">
    <location>
        <begin position="16"/>
        <end position="172"/>
    </location>
</feature>
<gene>
    <name evidence="2" type="ORF">PQO05_21620</name>
</gene>
<dbReference type="InterPro" id="IPR051531">
    <property type="entry name" value="N-acetyltransferase"/>
</dbReference>
<reference evidence="2 3" key="1">
    <citation type="submission" date="2023-02" db="EMBL/GenBank/DDBJ databases">
        <title>Genome sequence of Mucilaginibacter jinjuensis strain KACC 16571.</title>
        <authorList>
            <person name="Kim S."/>
            <person name="Heo J."/>
            <person name="Kwon S.-W."/>
        </authorList>
    </citation>
    <scope>NUCLEOTIDE SEQUENCE [LARGE SCALE GENOMIC DNA]</scope>
    <source>
        <strain evidence="2 3">KACC 16571</strain>
    </source>
</reference>
<dbReference type="InterPro" id="IPR000182">
    <property type="entry name" value="GNAT_dom"/>
</dbReference>
<dbReference type="InterPro" id="IPR016181">
    <property type="entry name" value="Acyl_CoA_acyltransferase"/>
</dbReference>
<dbReference type="CDD" id="cd04301">
    <property type="entry name" value="NAT_SF"/>
    <property type="match status" value="1"/>
</dbReference>
<dbReference type="RefSeq" id="WP_273629527.1">
    <property type="nucleotide sequence ID" value="NZ_CP117167.1"/>
</dbReference>
<dbReference type="Gene3D" id="3.40.630.30">
    <property type="match status" value="1"/>
</dbReference>
<proteinExistence type="predicted"/>